<evidence type="ECO:0000313" key="2">
    <source>
        <dbReference type="EMBL" id="CAI3944769.1"/>
    </source>
</evidence>
<comment type="caution">
    <text evidence="1">The sequence shown here is derived from an EMBL/GenBank/DDBJ whole genome shotgun (WGS) entry which is preliminary data.</text>
</comment>
<evidence type="ECO:0000313" key="4">
    <source>
        <dbReference type="Proteomes" id="UP001154259"/>
    </source>
</evidence>
<name>A0A9W4XD22_9PROT</name>
<dbReference type="EMBL" id="CAMXCM010000002">
    <property type="protein sequence ID" value="CAI3938725.1"/>
    <property type="molecule type" value="Genomic_DNA"/>
</dbReference>
<dbReference type="RefSeq" id="WP_271789765.1">
    <property type="nucleotide sequence ID" value="NZ_CAMXCJ010000003.1"/>
</dbReference>
<dbReference type="AlphaFoldDB" id="A0A9W4XD22"/>
<reference evidence="1" key="1">
    <citation type="submission" date="2022-10" db="EMBL/GenBank/DDBJ databases">
        <authorList>
            <person name="Botero Cardona J."/>
        </authorList>
    </citation>
    <scope>NUCLEOTIDE SEQUENCE</scope>
    <source>
        <strain evidence="1">LMG 31819</strain>
        <strain evidence="2">R-53529</strain>
    </source>
</reference>
<dbReference type="InterPro" id="IPR005590">
    <property type="entry name" value="DUF333"/>
</dbReference>
<dbReference type="EMBL" id="CAMXCS010000002">
    <property type="protein sequence ID" value="CAI3944769.1"/>
    <property type="molecule type" value="Genomic_DNA"/>
</dbReference>
<keyword evidence="4" id="KW-1185">Reference proteome</keyword>
<dbReference type="PANTHER" id="PTHR38008">
    <property type="entry name" value="HEMOLYSIN-RELATED"/>
    <property type="match status" value="1"/>
</dbReference>
<dbReference type="Proteomes" id="UP001154259">
    <property type="component" value="Unassembled WGS sequence"/>
</dbReference>
<gene>
    <name evidence="2" type="ORF">R53529_LOCUS1334</name>
    <name evidence="1" type="ORF">R53530_LOCUS1100</name>
</gene>
<proteinExistence type="predicted"/>
<sequence length="83" mass="9472">MMKLRFWIYLGVGLFMLTACQHPEEKTKDQIIGMPNPASVYCIKLNGKLRSVSTPQGEYAICALPSGEQIEEWALFRRDHVSQ</sequence>
<protein>
    <submittedName>
        <fullName evidence="1">Hemolysin (Hlx)</fullName>
    </submittedName>
</protein>
<accession>A0A9W4XD22</accession>
<dbReference type="PANTHER" id="PTHR38008:SF2">
    <property type="entry name" value="HEMOLYSIN"/>
    <property type="match status" value="1"/>
</dbReference>
<dbReference type="Proteomes" id="UP001154255">
    <property type="component" value="Unassembled WGS sequence"/>
</dbReference>
<dbReference type="PROSITE" id="PS51257">
    <property type="entry name" value="PROKAR_LIPOPROTEIN"/>
    <property type="match status" value="1"/>
</dbReference>
<dbReference type="Pfam" id="PF03891">
    <property type="entry name" value="DUF333"/>
    <property type="match status" value="1"/>
</dbReference>
<evidence type="ECO:0000313" key="1">
    <source>
        <dbReference type="EMBL" id="CAI3938725.1"/>
    </source>
</evidence>
<evidence type="ECO:0000313" key="3">
    <source>
        <dbReference type="Proteomes" id="UP001154255"/>
    </source>
</evidence>
<organism evidence="1 3">
    <name type="scientific">Commensalibacter communis</name>
    <dbReference type="NCBI Taxonomy" id="2972786"/>
    <lineage>
        <taxon>Bacteria</taxon>
        <taxon>Pseudomonadati</taxon>
        <taxon>Pseudomonadota</taxon>
        <taxon>Alphaproteobacteria</taxon>
        <taxon>Acetobacterales</taxon>
        <taxon>Acetobacteraceae</taxon>
    </lineage>
</organism>